<feature type="compositionally biased region" description="Polar residues" evidence="1">
    <location>
        <begin position="60"/>
        <end position="74"/>
    </location>
</feature>
<feature type="signal peptide" evidence="3">
    <location>
        <begin position="1"/>
        <end position="28"/>
    </location>
</feature>
<dbReference type="Proteomes" id="UP000555564">
    <property type="component" value="Unassembled WGS sequence"/>
</dbReference>
<proteinExistence type="predicted"/>
<dbReference type="AlphaFoldDB" id="A0A7X0IJA9"/>
<evidence type="ECO:0000256" key="3">
    <source>
        <dbReference type="SAM" id="SignalP"/>
    </source>
</evidence>
<evidence type="ECO:0000256" key="1">
    <source>
        <dbReference type="SAM" id="MobiDB-lite"/>
    </source>
</evidence>
<keyword evidence="3" id="KW-0732">Signal</keyword>
<dbReference type="EMBL" id="JACHIU010000001">
    <property type="protein sequence ID" value="MBB6476264.1"/>
    <property type="molecule type" value="Genomic_DNA"/>
</dbReference>
<sequence>MSAVVASLGLTGVVLLAVAPMTTPRANAANAAVADPTSVEPEWGDVTDSGTPEPDPEVTVTVTQEPDPTVTKTRTVAPDPTKTIKVTKKPKPPASNTAPVVPPAATQPPPTSMPVLPTNAPVDSPTPPATESPVQDPQLSLAPVDPPSDPGPTPAASFEEPTPDSVPIEIRNASPEYDQLTLSRKLAIPGVLLAVLVMLGVLVFEGRMRRMAHAAAVRRAGPRSPGRHRGDPEMPPMPGYPIYQNGAAYAPIISFVPVHPGHYGDPQQQPYGYQYVYDPNAAFGQHGVPHPGMGMPTGMYGPAEPWPRTADPGATTGMPADPQQAPHGPTGTVQAPIPGAPAAGRHRGVGRFFRRRS</sequence>
<feature type="compositionally biased region" description="Pro residues" evidence="1">
    <location>
        <begin position="144"/>
        <end position="153"/>
    </location>
</feature>
<keyword evidence="2" id="KW-0472">Membrane</keyword>
<dbReference type="RefSeq" id="WP_184986186.1">
    <property type="nucleotide sequence ID" value="NZ_BAAALO010000041.1"/>
</dbReference>
<evidence type="ECO:0000313" key="4">
    <source>
        <dbReference type="EMBL" id="MBB6476264.1"/>
    </source>
</evidence>
<evidence type="ECO:0000256" key="2">
    <source>
        <dbReference type="SAM" id="Phobius"/>
    </source>
</evidence>
<keyword evidence="2" id="KW-0812">Transmembrane</keyword>
<organism evidence="4 5">
    <name type="scientific">Sphaerisporangium rubeum</name>
    <dbReference type="NCBI Taxonomy" id="321317"/>
    <lineage>
        <taxon>Bacteria</taxon>
        <taxon>Bacillati</taxon>
        <taxon>Actinomycetota</taxon>
        <taxon>Actinomycetes</taxon>
        <taxon>Streptosporangiales</taxon>
        <taxon>Streptosporangiaceae</taxon>
        <taxon>Sphaerisporangium</taxon>
    </lineage>
</organism>
<name>A0A7X0IJA9_9ACTN</name>
<feature type="chain" id="PRO_5031010448" evidence="3">
    <location>
        <begin position="29"/>
        <end position="357"/>
    </location>
</feature>
<feature type="transmembrane region" description="Helical" evidence="2">
    <location>
        <begin position="186"/>
        <end position="204"/>
    </location>
</feature>
<evidence type="ECO:0000313" key="5">
    <source>
        <dbReference type="Proteomes" id="UP000555564"/>
    </source>
</evidence>
<keyword evidence="5" id="KW-1185">Reference proteome</keyword>
<keyword evidence="2" id="KW-1133">Transmembrane helix</keyword>
<accession>A0A7X0IJA9</accession>
<reference evidence="4 5" key="1">
    <citation type="submission" date="2020-08" db="EMBL/GenBank/DDBJ databases">
        <title>Sequencing the genomes of 1000 actinobacteria strains.</title>
        <authorList>
            <person name="Klenk H.-P."/>
        </authorList>
    </citation>
    <scope>NUCLEOTIDE SEQUENCE [LARGE SCALE GENOMIC DNA]</scope>
    <source>
        <strain evidence="4 5">DSM 44936</strain>
    </source>
</reference>
<comment type="caution">
    <text evidence="4">The sequence shown here is derived from an EMBL/GenBank/DDBJ whole genome shotgun (WGS) entry which is preliminary data.</text>
</comment>
<gene>
    <name evidence="4" type="ORF">BJ992_005695</name>
</gene>
<feature type="region of interest" description="Disordered" evidence="1">
    <location>
        <begin position="27"/>
        <end position="169"/>
    </location>
</feature>
<feature type="region of interest" description="Disordered" evidence="1">
    <location>
        <begin position="307"/>
        <end position="357"/>
    </location>
</feature>
<feature type="compositionally biased region" description="Pro residues" evidence="1">
    <location>
        <begin position="100"/>
        <end position="112"/>
    </location>
</feature>
<feature type="compositionally biased region" description="Basic residues" evidence="1">
    <location>
        <begin position="344"/>
        <end position="357"/>
    </location>
</feature>
<protein>
    <submittedName>
        <fullName evidence="4">Uncharacterized protein</fullName>
    </submittedName>
</protein>